<dbReference type="InterPro" id="IPR049552">
    <property type="entry name" value="PKS_DH_N"/>
</dbReference>
<dbReference type="Gene3D" id="3.40.50.150">
    <property type="entry name" value="Vaccinia Virus protein VP39"/>
    <property type="match status" value="1"/>
</dbReference>
<evidence type="ECO:0000259" key="8">
    <source>
        <dbReference type="PROSITE" id="PS52004"/>
    </source>
</evidence>
<dbReference type="SMART" id="SM00823">
    <property type="entry name" value="PKS_PP"/>
    <property type="match status" value="1"/>
</dbReference>
<dbReference type="SUPFAM" id="SSF55048">
    <property type="entry name" value="Probable ACP-binding domain of malonyl-CoA ACP transacylase"/>
    <property type="match status" value="1"/>
</dbReference>
<dbReference type="InterPro" id="IPR032821">
    <property type="entry name" value="PKS_assoc"/>
</dbReference>
<dbReference type="GO" id="GO:0016491">
    <property type="term" value="F:oxidoreductase activity"/>
    <property type="evidence" value="ECO:0007669"/>
    <property type="project" value="InterPro"/>
</dbReference>
<dbReference type="GO" id="GO:0044550">
    <property type="term" value="P:secondary metabolite biosynthetic process"/>
    <property type="evidence" value="ECO:0007669"/>
    <property type="project" value="TreeGrafter"/>
</dbReference>
<dbReference type="SUPFAM" id="SSF53901">
    <property type="entry name" value="Thiolase-like"/>
    <property type="match status" value="1"/>
</dbReference>
<dbReference type="InterPro" id="IPR020843">
    <property type="entry name" value="ER"/>
</dbReference>
<evidence type="ECO:0000256" key="6">
    <source>
        <dbReference type="PROSITE-ProRule" id="PRU01363"/>
    </source>
</evidence>
<dbReference type="CDD" id="cd00833">
    <property type="entry name" value="PKS"/>
    <property type="match status" value="1"/>
</dbReference>
<dbReference type="Pfam" id="PF21089">
    <property type="entry name" value="PKS_DH_N"/>
    <property type="match status" value="1"/>
</dbReference>
<dbReference type="InterPro" id="IPR013154">
    <property type="entry name" value="ADH-like_N"/>
</dbReference>
<dbReference type="PROSITE" id="PS50075">
    <property type="entry name" value="CARRIER"/>
    <property type="match status" value="1"/>
</dbReference>
<feature type="active site" description="Proton donor; for dehydratase activity" evidence="6">
    <location>
        <position position="1089"/>
    </location>
</feature>
<proteinExistence type="predicted"/>
<dbReference type="InterPro" id="IPR042104">
    <property type="entry name" value="PKS_dehydratase_sf"/>
</dbReference>
<dbReference type="Pfam" id="PF08659">
    <property type="entry name" value="KR"/>
    <property type="match status" value="1"/>
</dbReference>
<dbReference type="InterPro" id="IPR029063">
    <property type="entry name" value="SAM-dependent_MTases_sf"/>
</dbReference>
<keyword evidence="11" id="KW-1185">Reference proteome</keyword>
<dbReference type="SMART" id="SM00826">
    <property type="entry name" value="PKS_DH"/>
    <property type="match status" value="1"/>
</dbReference>
<dbReference type="STRING" id="357750.A0A2S6CMD0"/>
<dbReference type="InterPro" id="IPR020841">
    <property type="entry name" value="PKS_Beta-ketoAc_synthase_dom"/>
</dbReference>
<dbReference type="PANTHER" id="PTHR43775">
    <property type="entry name" value="FATTY ACID SYNTHASE"/>
    <property type="match status" value="1"/>
</dbReference>
<dbReference type="InterPro" id="IPR036736">
    <property type="entry name" value="ACP-like_sf"/>
</dbReference>
<protein>
    <submittedName>
        <fullName evidence="10">Uncharacterized protein</fullName>
    </submittedName>
</protein>
<dbReference type="InterPro" id="IPR050091">
    <property type="entry name" value="PKS_NRPS_Biosynth_Enz"/>
</dbReference>
<dbReference type="InterPro" id="IPR020806">
    <property type="entry name" value="PKS_PP-bd"/>
</dbReference>
<evidence type="ECO:0000259" key="7">
    <source>
        <dbReference type="PROSITE" id="PS50075"/>
    </source>
</evidence>
<dbReference type="InterPro" id="IPR020807">
    <property type="entry name" value="PKS_DH"/>
</dbReference>
<evidence type="ECO:0000259" key="9">
    <source>
        <dbReference type="PROSITE" id="PS52019"/>
    </source>
</evidence>
<keyword evidence="4" id="KW-0511">Multifunctional enzyme</keyword>
<dbReference type="Proteomes" id="UP000237631">
    <property type="component" value="Unassembled WGS sequence"/>
</dbReference>
<keyword evidence="5" id="KW-0012">Acyltransferase</keyword>
<dbReference type="Gene3D" id="3.40.366.10">
    <property type="entry name" value="Malonyl-Coenzyme A Acyl Carrier Protein, domain 2"/>
    <property type="match status" value="1"/>
</dbReference>
<dbReference type="InterPro" id="IPR049900">
    <property type="entry name" value="PKS_mFAS_DH"/>
</dbReference>
<dbReference type="SMART" id="SM00825">
    <property type="entry name" value="PKS_KS"/>
    <property type="match status" value="1"/>
</dbReference>
<accession>A0A2S6CMD0</accession>
<dbReference type="InterPro" id="IPR049551">
    <property type="entry name" value="PKS_DH_C"/>
</dbReference>
<evidence type="ECO:0000256" key="2">
    <source>
        <dbReference type="ARBA" id="ARBA00022553"/>
    </source>
</evidence>
<dbReference type="InterPro" id="IPR013968">
    <property type="entry name" value="PKS_KR"/>
</dbReference>
<feature type="domain" description="PKS/mFAS DH" evidence="9">
    <location>
        <begin position="889"/>
        <end position="1172"/>
    </location>
</feature>
<dbReference type="GO" id="GO:0006633">
    <property type="term" value="P:fatty acid biosynthetic process"/>
    <property type="evidence" value="ECO:0007669"/>
    <property type="project" value="TreeGrafter"/>
</dbReference>
<dbReference type="SUPFAM" id="SSF47336">
    <property type="entry name" value="ACP-like"/>
    <property type="match status" value="1"/>
</dbReference>
<dbReference type="SUPFAM" id="SSF52151">
    <property type="entry name" value="FabD/lysophospholipase-like"/>
    <property type="match status" value="1"/>
</dbReference>
<name>A0A2S6CMD0_9PEZI</name>
<dbReference type="InterPro" id="IPR014031">
    <property type="entry name" value="Ketoacyl_synth_C"/>
</dbReference>
<dbReference type="InterPro" id="IPR014030">
    <property type="entry name" value="Ketoacyl_synth_N"/>
</dbReference>
<keyword evidence="1" id="KW-0596">Phosphopantetheine</keyword>
<dbReference type="GO" id="GO:0004312">
    <property type="term" value="F:fatty acid synthase activity"/>
    <property type="evidence" value="ECO:0007669"/>
    <property type="project" value="TreeGrafter"/>
</dbReference>
<dbReference type="InterPro" id="IPR011032">
    <property type="entry name" value="GroES-like_sf"/>
</dbReference>
<evidence type="ECO:0000313" key="11">
    <source>
        <dbReference type="Proteomes" id="UP000237631"/>
    </source>
</evidence>
<dbReference type="GO" id="GO:1901336">
    <property type="term" value="P:lactone biosynthetic process"/>
    <property type="evidence" value="ECO:0007669"/>
    <property type="project" value="UniProtKB-ARBA"/>
</dbReference>
<dbReference type="Pfam" id="PF00698">
    <property type="entry name" value="Acyl_transf_1"/>
    <property type="match status" value="1"/>
</dbReference>
<keyword evidence="2" id="KW-0597">Phosphoprotein</keyword>
<dbReference type="Gene3D" id="3.30.70.3290">
    <property type="match status" value="1"/>
</dbReference>
<dbReference type="InterPro" id="IPR036291">
    <property type="entry name" value="NAD(P)-bd_dom_sf"/>
</dbReference>
<evidence type="ECO:0000313" key="10">
    <source>
        <dbReference type="EMBL" id="PPJ60884.1"/>
    </source>
</evidence>
<dbReference type="Pfam" id="PF14765">
    <property type="entry name" value="PS-DH"/>
    <property type="match status" value="1"/>
</dbReference>
<sequence>MPIAICGMACRLPGGLGSPEEAWKMIVEKRDGQCRVPATRYNVDAYYDAQQRPGTVPTEHGFFLGEEHQLGALDTSFFTMTRSDVERLDPQARVLLETARDCLVDAGVTDWKQKAIGCYVGNYGEDWLEMFAHETQQYGQYRITGYGDFALSNRLSYEFDINGPSQTIRTACSSSLVALNEACASISRGECEAAIVGGVNLILAPGMTCAMQEQHVLSPTGSSKSFSADADGYARGEAVVAIFIKPLDAALRANDPIRAVIRATAHNSDGRTPGFAQPSTDAQETLMRKAYAMAGIEDYSETAMVECHGTGTQTGDPIEARAVARVFGEKGVYIGSVKPNIGHTEACSGLASVVKMVKALEERVIPPNIRFTSPNPAIPWDEGKLQVPVEPTAWPADRKERISINSFGIGGANAHCILDSAAAWNAGRPAPLHDDGEASDLPPQLLLFSANTASSLSSVITAHEAWLWQHASLAHDLAYTLGRRRQHLPHRAFAIAKAGVLDSVSAPTHVKAAGQPPVVMVFSGQGAQWPQMGHALLQSNVHFQRTVRALDAALAAAVGDTLQYSIEAELRKPPKRSRVSEAEFSQPLCTAVQMGLIDALAALGVRPAAVVGHSSGEIAAAYAARALTAAEAIVVAHARGAAAAQQRRAGRMAAIGMGLEAVGAFLQPGVVVACENSPQSVTISGDADAVDATIAAVHQAQPDVMARALAVDKAYHSYHMAEVGDDYRVRIASICPIPAKIPFFSTVHGAAHDGGALVGADYWVQNLVSRVRFREAVTAIVEHPDYRNAVLLEVGPHSALAGPLRQTQAAASTNLAYVPAMLRGKDSVEVLLTAVGKLHALNVPIDLAALYPTGTCLTGLPPYPWHHEESFWYESRLSREWRMRKVPYHNLLGIRVPESADDAPVFRNVFHVSNVPWIRDHRVGEDIVFPFAGYLSLAGEAVRQLTGVDVGFTVKSIQVKTALVLPEDRPTEIVASFRPVRLTDTLHSSYWAFTVSAHNGLDWMEHCVGEVAPVTTPPKPSAAPASLPRKVHAPRWYGHMARGGLDLGPAFQTLRTIETSTLTQQAVGVVANGARGDENDYFIHPCTIDATIQIMAAAACNGRTRRLRTWLPTSMDSISIWRCGSGMQANVRSTLSSNGLVVGSGTCVSSNGETVVQVVNQKMSLADGAMTIDVPDTHAAARLEWIPHFDFPPVSSSPSASTSDASSHRETLRRLSLLRSCCLLSTKRRFGDRQVTKPHLQKYIAWLKSQSHAAVVELASVLPSLDNDHLTQRIEELAAELSELPAARAIVSVWSRMESLLFGEPRESVVPGEDPSGRAAGAQTIHRHALLQSLAQYRPSLRVLEVGGRNTSPSADVIGALTRPDGSVLCSRYTFTTTAYISPKDQERQFANMDFATLEISRDLAEQNFADRQFDLIIWSDAPQCSAVAQNAFPNVKELLAPTGWLYLSGINQTSEWQTYVHGVHESWWPESSQAGEGDARLTHFGWKVELEAAGFGDVKTDADPHLLQAAIVARLGSVLNPDGRQVAVLVEEPGPAAEEIMALLQSEGYAINRITMRDECALGSDVICLLDLERPYLADLHATRYDELKHFVANLSESGHGMLWVTGDSGEGCRDPRYAQIHGLARVVRSEMLTDFGVCEVKDFENHQSLQQLVRVFTQFRCRQQESTEFLKPDLEYRIRGSEVLVPRIHPFALPSELNEVSDGNRACLDVRTVSRVNSLFWQERPREELEPGYVEVEVHAGGLNFRDVLVALGVVELPVRQFGVEGAGYITRVAPDVDASQLAVGDRVFFLKKQVFSTHVAVQAAFTARIPDSLSFVEAASMLMPFATAYHSLVNVGRMQSGDTVLIHSACGGVGLAAVQLSLDLGCVVYCTVGSEEKAKFLMDTYGIPGNRIFHSRDRSFVDDCLRETNGEGVHLVLNSLSGELLHATWEVVAPFGSLIEIGKRDLLGHGKLDMKPFLANRSYCCIDIDHVWQKEAVLRGLILTTLERYIAGRWTPVRPIHTFPAAQVADAFRFMQKGTHIGKIVITIPHASSGVVSDALETTKRLQPIVFKRDGAYLLVGGLGGLGKAISRWMAEGGAGELIYLSRSAGARVQDDEFAAELETMGTTCKFVAGSVSNLEDVQRAIAAATQPLKGVVQMSMVLRDQNWSMMDFADWSAAVDPKVRGTWNLHECTRSSVLDFFVLFSSISGIIGNPGQANYSSANTFLDAFAHFRAAQSLPASVVDIGAVEEVGFVSETTGMMAKMKGAGFKGLTEQELLDALTLAMIIHPGPTTRGRSSFTQFVLGLGSSVPLRSSNNRAVWRNDRRMEVYHNTSGDSEGGGGASAEVLKALIASAKEDPSLLKSPETAETLAFEIGKKLCDLLLQPHDDINLNLPLGDLGLDSLVALELRVWWKQMFTFDVTVLEMLGMASLLALGQHAANGMLEKLSTAAIA</sequence>
<comment type="caution">
    <text evidence="10">The sequence shown here is derived from an EMBL/GenBank/DDBJ whole genome shotgun (WGS) entry which is preliminary data.</text>
</comment>
<dbReference type="Pfam" id="PF02801">
    <property type="entry name" value="Ketoacyl-synt_C"/>
    <property type="match status" value="1"/>
</dbReference>
<evidence type="ECO:0000256" key="4">
    <source>
        <dbReference type="ARBA" id="ARBA00023268"/>
    </source>
</evidence>
<dbReference type="CDD" id="cd05195">
    <property type="entry name" value="enoyl_red"/>
    <property type="match status" value="1"/>
</dbReference>
<dbReference type="PROSITE" id="PS52004">
    <property type="entry name" value="KS3_2"/>
    <property type="match status" value="1"/>
</dbReference>
<feature type="active site" description="Proton acceptor; for dehydratase activity" evidence="6">
    <location>
        <position position="921"/>
    </location>
</feature>
<keyword evidence="3" id="KW-0808">Transferase</keyword>
<dbReference type="EMBL" id="PNEN01000194">
    <property type="protein sequence ID" value="PPJ60884.1"/>
    <property type="molecule type" value="Genomic_DNA"/>
</dbReference>
<dbReference type="Pfam" id="PF13602">
    <property type="entry name" value="ADH_zinc_N_2"/>
    <property type="match status" value="1"/>
</dbReference>
<evidence type="ECO:0000256" key="3">
    <source>
        <dbReference type="ARBA" id="ARBA00022679"/>
    </source>
</evidence>
<dbReference type="InterPro" id="IPR016039">
    <property type="entry name" value="Thiolase-like"/>
</dbReference>
<dbReference type="Gene3D" id="3.90.180.10">
    <property type="entry name" value="Medium-chain alcohol dehydrogenases, catalytic domain"/>
    <property type="match status" value="1"/>
</dbReference>
<dbReference type="SUPFAM" id="SSF50129">
    <property type="entry name" value="GroES-like"/>
    <property type="match status" value="1"/>
</dbReference>
<dbReference type="SMART" id="SM00829">
    <property type="entry name" value="PKS_ER"/>
    <property type="match status" value="1"/>
</dbReference>
<dbReference type="SMART" id="SM00827">
    <property type="entry name" value="PKS_AT"/>
    <property type="match status" value="1"/>
</dbReference>
<dbReference type="Pfam" id="PF16197">
    <property type="entry name" value="KAsynt_C_assoc"/>
    <property type="match status" value="1"/>
</dbReference>
<organism evidence="10 11">
    <name type="scientific">Cercospora berteroae</name>
    <dbReference type="NCBI Taxonomy" id="357750"/>
    <lineage>
        <taxon>Eukaryota</taxon>
        <taxon>Fungi</taxon>
        <taxon>Dikarya</taxon>
        <taxon>Ascomycota</taxon>
        <taxon>Pezizomycotina</taxon>
        <taxon>Dothideomycetes</taxon>
        <taxon>Dothideomycetidae</taxon>
        <taxon>Mycosphaerellales</taxon>
        <taxon>Mycosphaerellaceae</taxon>
        <taxon>Cercospora</taxon>
    </lineage>
</organism>
<dbReference type="Pfam" id="PF00550">
    <property type="entry name" value="PP-binding"/>
    <property type="match status" value="1"/>
</dbReference>
<dbReference type="Gene3D" id="3.10.129.110">
    <property type="entry name" value="Polyketide synthase dehydratase"/>
    <property type="match status" value="1"/>
</dbReference>
<dbReference type="PROSITE" id="PS52019">
    <property type="entry name" value="PKS_MFAS_DH"/>
    <property type="match status" value="1"/>
</dbReference>
<reference evidence="11" key="1">
    <citation type="journal article" date="2017" name="bioRxiv">
        <title>Conservation of a gene cluster reveals novel cercosporin biosynthetic mechanisms and extends production to the genus Colletotrichum.</title>
        <authorList>
            <person name="de Jonge R."/>
            <person name="Ebert M.K."/>
            <person name="Huitt-Roehl C.R."/>
            <person name="Pal P."/>
            <person name="Suttle J.C."/>
            <person name="Spanner R.E."/>
            <person name="Neubauer J.D."/>
            <person name="Jurick W.M.II."/>
            <person name="Stott K.A."/>
            <person name="Secor G.A."/>
            <person name="Thomma B.P.H.J."/>
            <person name="Van de Peer Y."/>
            <person name="Townsend C.A."/>
            <person name="Bolton M.D."/>
        </authorList>
    </citation>
    <scope>NUCLEOTIDE SEQUENCE [LARGE SCALE GENOMIC DNA]</scope>
    <source>
        <strain evidence="11">CBS538.71</strain>
    </source>
</reference>
<dbReference type="InterPro" id="IPR009081">
    <property type="entry name" value="PP-bd_ACP"/>
</dbReference>
<dbReference type="Gene3D" id="3.40.50.720">
    <property type="entry name" value="NAD(P)-binding Rossmann-like Domain"/>
    <property type="match status" value="2"/>
</dbReference>
<dbReference type="SMART" id="SM00822">
    <property type="entry name" value="PKS_KR"/>
    <property type="match status" value="1"/>
</dbReference>
<dbReference type="InterPro" id="IPR001227">
    <property type="entry name" value="Ac_transferase_dom_sf"/>
</dbReference>
<dbReference type="SUPFAM" id="SSF51735">
    <property type="entry name" value="NAD(P)-binding Rossmann-fold domains"/>
    <property type="match status" value="2"/>
</dbReference>
<feature type="region of interest" description="N-terminal hotdog fold" evidence="6">
    <location>
        <begin position="889"/>
        <end position="1018"/>
    </location>
</feature>
<dbReference type="InterPro" id="IPR016036">
    <property type="entry name" value="Malonyl_transacylase_ACP-bd"/>
</dbReference>
<dbReference type="InterPro" id="IPR014043">
    <property type="entry name" value="Acyl_transferase_dom"/>
</dbReference>
<dbReference type="InterPro" id="IPR057326">
    <property type="entry name" value="KR_dom"/>
</dbReference>
<dbReference type="Pfam" id="PF00109">
    <property type="entry name" value="ketoacyl-synt"/>
    <property type="match status" value="1"/>
</dbReference>
<dbReference type="Gene3D" id="3.40.47.10">
    <property type="match status" value="1"/>
</dbReference>
<dbReference type="GO" id="GO:0031177">
    <property type="term" value="F:phosphopantetheine binding"/>
    <property type="evidence" value="ECO:0007669"/>
    <property type="project" value="InterPro"/>
</dbReference>
<dbReference type="SUPFAM" id="SSF53335">
    <property type="entry name" value="S-adenosyl-L-methionine-dependent methyltransferases"/>
    <property type="match status" value="1"/>
</dbReference>
<feature type="region of interest" description="C-terminal hotdog fold" evidence="6">
    <location>
        <begin position="1028"/>
        <end position="1172"/>
    </location>
</feature>
<evidence type="ECO:0000256" key="1">
    <source>
        <dbReference type="ARBA" id="ARBA00022450"/>
    </source>
</evidence>
<feature type="domain" description="Ketosynthase family 3 (KS3)" evidence="8">
    <location>
        <begin position="1"/>
        <end position="420"/>
    </location>
</feature>
<evidence type="ECO:0000256" key="5">
    <source>
        <dbReference type="ARBA" id="ARBA00023315"/>
    </source>
</evidence>
<dbReference type="InterPro" id="IPR016035">
    <property type="entry name" value="Acyl_Trfase/lysoPLipase"/>
</dbReference>
<dbReference type="PANTHER" id="PTHR43775:SF28">
    <property type="entry name" value="SYNTHASE, PUTATIVE-RELATED"/>
    <property type="match status" value="1"/>
</dbReference>
<gene>
    <name evidence="10" type="ORF">CBER1_11204</name>
</gene>
<dbReference type="FunFam" id="3.40.50.720:FF:000209">
    <property type="entry name" value="Polyketide synthase Pks12"/>
    <property type="match status" value="1"/>
</dbReference>
<dbReference type="OrthoDB" id="329835at2759"/>
<feature type="domain" description="Carrier" evidence="7">
    <location>
        <begin position="2350"/>
        <end position="2427"/>
    </location>
</feature>
<dbReference type="Pfam" id="PF08240">
    <property type="entry name" value="ADH_N"/>
    <property type="match status" value="1"/>
</dbReference>